<gene>
    <name evidence="1" type="ORF">M404DRAFT_275135</name>
</gene>
<protein>
    <submittedName>
        <fullName evidence="1">Uncharacterized protein</fullName>
    </submittedName>
</protein>
<dbReference type="AlphaFoldDB" id="A0A0C3PMK3"/>
<evidence type="ECO:0000313" key="1">
    <source>
        <dbReference type="EMBL" id="KIO09589.1"/>
    </source>
</evidence>
<sequence length="124" mass="14079">MFFLAKSPPLGLRSPRGIYSSLPASFSFLRALPRFVDVFGVNDIPKCMEIPGRRLRYPYPRQQTRRKSLSGLLCAQENIFMPQYCGRIPWSPTLSANQPTADQRQLRLSMPGNRQVLPLSPTRG</sequence>
<dbReference type="Proteomes" id="UP000054217">
    <property type="component" value="Unassembled WGS sequence"/>
</dbReference>
<evidence type="ECO:0000313" key="2">
    <source>
        <dbReference type="Proteomes" id="UP000054217"/>
    </source>
</evidence>
<name>A0A0C3PMK3_PISTI</name>
<dbReference type="InParanoid" id="A0A0C3PMK3"/>
<dbReference type="EMBL" id="KN831954">
    <property type="protein sequence ID" value="KIO09589.1"/>
    <property type="molecule type" value="Genomic_DNA"/>
</dbReference>
<reference evidence="2" key="2">
    <citation type="submission" date="2015-01" db="EMBL/GenBank/DDBJ databases">
        <title>Evolutionary Origins and Diversification of the Mycorrhizal Mutualists.</title>
        <authorList>
            <consortium name="DOE Joint Genome Institute"/>
            <consortium name="Mycorrhizal Genomics Consortium"/>
            <person name="Kohler A."/>
            <person name="Kuo A."/>
            <person name="Nagy L.G."/>
            <person name="Floudas D."/>
            <person name="Copeland A."/>
            <person name="Barry K.W."/>
            <person name="Cichocki N."/>
            <person name="Veneault-Fourrey C."/>
            <person name="LaButti K."/>
            <person name="Lindquist E.A."/>
            <person name="Lipzen A."/>
            <person name="Lundell T."/>
            <person name="Morin E."/>
            <person name="Murat C."/>
            <person name="Riley R."/>
            <person name="Ohm R."/>
            <person name="Sun H."/>
            <person name="Tunlid A."/>
            <person name="Henrissat B."/>
            <person name="Grigoriev I.V."/>
            <person name="Hibbett D.S."/>
            <person name="Martin F."/>
        </authorList>
    </citation>
    <scope>NUCLEOTIDE SEQUENCE [LARGE SCALE GENOMIC DNA]</scope>
    <source>
        <strain evidence="2">Marx 270</strain>
    </source>
</reference>
<proteinExistence type="predicted"/>
<keyword evidence="2" id="KW-1185">Reference proteome</keyword>
<dbReference type="HOGENOM" id="CLU_2004833_0_0_1"/>
<organism evidence="1 2">
    <name type="scientific">Pisolithus tinctorius Marx 270</name>
    <dbReference type="NCBI Taxonomy" id="870435"/>
    <lineage>
        <taxon>Eukaryota</taxon>
        <taxon>Fungi</taxon>
        <taxon>Dikarya</taxon>
        <taxon>Basidiomycota</taxon>
        <taxon>Agaricomycotina</taxon>
        <taxon>Agaricomycetes</taxon>
        <taxon>Agaricomycetidae</taxon>
        <taxon>Boletales</taxon>
        <taxon>Sclerodermatineae</taxon>
        <taxon>Pisolithaceae</taxon>
        <taxon>Pisolithus</taxon>
    </lineage>
</organism>
<reference evidence="1 2" key="1">
    <citation type="submission" date="2014-04" db="EMBL/GenBank/DDBJ databases">
        <authorList>
            <consortium name="DOE Joint Genome Institute"/>
            <person name="Kuo A."/>
            <person name="Kohler A."/>
            <person name="Costa M.D."/>
            <person name="Nagy L.G."/>
            <person name="Floudas D."/>
            <person name="Copeland A."/>
            <person name="Barry K.W."/>
            <person name="Cichocki N."/>
            <person name="Veneault-Fourrey C."/>
            <person name="LaButti K."/>
            <person name="Lindquist E.A."/>
            <person name="Lipzen A."/>
            <person name="Lundell T."/>
            <person name="Morin E."/>
            <person name="Murat C."/>
            <person name="Sun H."/>
            <person name="Tunlid A."/>
            <person name="Henrissat B."/>
            <person name="Grigoriev I.V."/>
            <person name="Hibbett D.S."/>
            <person name="Martin F."/>
            <person name="Nordberg H.P."/>
            <person name="Cantor M.N."/>
            <person name="Hua S.X."/>
        </authorList>
    </citation>
    <scope>NUCLEOTIDE SEQUENCE [LARGE SCALE GENOMIC DNA]</scope>
    <source>
        <strain evidence="1 2">Marx 270</strain>
    </source>
</reference>
<accession>A0A0C3PMK3</accession>